<keyword evidence="3" id="KW-1185">Reference proteome</keyword>
<gene>
    <name evidence="2" type="ORF">F511_34875</name>
</gene>
<proteinExistence type="predicted"/>
<organism evidence="2 3">
    <name type="scientific">Dorcoceras hygrometricum</name>
    <dbReference type="NCBI Taxonomy" id="472368"/>
    <lineage>
        <taxon>Eukaryota</taxon>
        <taxon>Viridiplantae</taxon>
        <taxon>Streptophyta</taxon>
        <taxon>Embryophyta</taxon>
        <taxon>Tracheophyta</taxon>
        <taxon>Spermatophyta</taxon>
        <taxon>Magnoliopsida</taxon>
        <taxon>eudicotyledons</taxon>
        <taxon>Gunneridae</taxon>
        <taxon>Pentapetalae</taxon>
        <taxon>asterids</taxon>
        <taxon>lamiids</taxon>
        <taxon>Lamiales</taxon>
        <taxon>Gesneriaceae</taxon>
        <taxon>Didymocarpoideae</taxon>
        <taxon>Trichosporeae</taxon>
        <taxon>Loxocarpinae</taxon>
        <taxon>Dorcoceras</taxon>
    </lineage>
</organism>
<evidence type="ECO:0000313" key="2">
    <source>
        <dbReference type="EMBL" id="KZV30365.1"/>
    </source>
</evidence>
<dbReference type="AlphaFoldDB" id="A0A2Z7B7B7"/>
<feature type="region of interest" description="Disordered" evidence="1">
    <location>
        <begin position="50"/>
        <end position="71"/>
    </location>
</feature>
<evidence type="ECO:0000256" key="1">
    <source>
        <dbReference type="SAM" id="MobiDB-lite"/>
    </source>
</evidence>
<feature type="compositionally biased region" description="Basic residues" evidence="1">
    <location>
        <begin position="50"/>
        <end position="59"/>
    </location>
</feature>
<reference evidence="2 3" key="1">
    <citation type="journal article" date="2015" name="Proc. Natl. Acad. Sci. U.S.A.">
        <title>The resurrection genome of Boea hygrometrica: A blueprint for survival of dehydration.</title>
        <authorList>
            <person name="Xiao L."/>
            <person name="Yang G."/>
            <person name="Zhang L."/>
            <person name="Yang X."/>
            <person name="Zhao S."/>
            <person name="Ji Z."/>
            <person name="Zhou Q."/>
            <person name="Hu M."/>
            <person name="Wang Y."/>
            <person name="Chen M."/>
            <person name="Xu Y."/>
            <person name="Jin H."/>
            <person name="Xiao X."/>
            <person name="Hu G."/>
            <person name="Bao F."/>
            <person name="Hu Y."/>
            <person name="Wan P."/>
            <person name="Li L."/>
            <person name="Deng X."/>
            <person name="Kuang T."/>
            <person name="Xiang C."/>
            <person name="Zhu J.K."/>
            <person name="Oliver M.J."/>
            <person name="He Y."/>
        </authorList>
    </citation>
    <scope>NUCLEOTIDE SEQUENCE [LARGE SCALE GENOMIC DNA]</scope>
    <source>
        <strain evidence="3">cv. XS01</strain>
    </source>
</reference>
<sequence length="105" mass="12033">MLSSITQFIYVVQKLPSLDVKSFRLRKRSTSADFDIGVQCMSMNMACLRRRKRQQRKKQQNTAEEQEPTTKIELSIHLTVPDMQQAFPELLVFSFSKCGSCSPSA</sequence>
<dbReference type="EMBL" id="KV008301">
    <property type="protein sequence ID" value="KZV30365.1"/>
    <property type="molecule type" value="Genomic_DNA"/>
</dbReference>
<dbReference type="Proteomes" id="UP000250235">
    <property type="component" value="Unassembled WGS sequence"/>
</dbReference>
<evidence type="ECO:0000313" key="3">
    <source>
        <dbReference type="Proteomes" id="UP000250235"/>
    </source>
</evidence>
<name>A0A2Z7B7B7_9LAMI</name>
<protein>
    <submittedName>
        <fullName evidence="2">Uncharacterized protein</fullName>
    </submittedName>
</protein>
<accession>A0A2Z7B7B7</accession>